<protein>
    <submittedName>
        <fullName evidence="2">NAD(P)-dependent oxidoreductase</fullName>
    </submittedName>
</protein>
<evidence type="ECO:0000313" key="2">
    <source>
        <dbReference type="EMBL" id="RGD75419.1"/>
    </source>
</evidence>
<dbReference type="EMBL" id="QUSM01000002">
    <property type="protein sequence ID" value="RGD75419.1"/>
    <property type="molecule type" value="Genomic_DNA"/>
</dbReference>
<organism evidence="2 3">
    <name type="scientific">Anaerofustis stercorihominis</name>
    <dbReference type="NCBI Taxonomy" id="214853"/>
    <lineage>
        <taxon>Bacteria</taxon>
        <taxon>Bacillati</taxon>
        <taxon>Bacillota</taxon>
        <taxon>Clostridia</taxon>
        <taxon>Eubacteriales</taxon>
        <taxon>Eubacteriaceae</taxon>
        <taxon>Anaerofustis</taxon>
    </lineage>
</organism>
<reference evidence="2 3" key="1">
    <citation type="submission" date="2018-08" db="EMBL/GenBank/DDBJ databases">
        <title>A genome reference for cultivated species of the human gut microbiota.</title>
        <authorList>
            <person name="Zou Y."/>
            <person name="Xue W."/>
            <person name="Luo G."/>
        </authorList>
    </citation>
    <scope>NUCLEOTIDE SEQUENCE [LARGE SCALE GENOMIC DNA]</scope>
    <source>
        <strain evidence="2 3">AM25-6</strain>
    </source>
</reference>
<dbReference type="InterPro" id="IPR048423">
    <property type="entry name" value="DRL_cat"/>
</dbReference>
<proteinExistence type="predicted"/>
<feature type="domain" description="Oxidoreductase DRL-like catalytic" evidence="1">
    <location>
        <begin position="160"/>
        <end position="321"/>
    </location>
</feature>
<gene>
    <name evidence="2" type="ORF">DW687_03595</name>
</gene>
<name>A0A3E3E2M8_9FIRM</name>
<dbReference type="Proteomes" id="UP000261212">
    <property type="component" value="Unassembled WGS sequence"/>
</dbReference>
<dbReference type="PANTHER" id="PTHR37850">
    <property type="entry name" value="STRU PROTEIN"/>
    <property type="match status" value="1"/>
</dbReference>
<dbReference type="AlphaFoldDB" id="A0A3E3E2M8"/>
<accession>A0A3E3E2M8</accession>
<dbReference type="Gene3D" id="3.40.50.720">
    <property type="entry name" value="NAD(P)-binding Rossmann-like Domain"/>
    <property type="match status" value="1"/>
</dbReference>
<dbReference type="InterPro" id="IPR036291">
    <property type="entry name" value="NAD(P)-bd_dom_sf"/>
</dbReference>
<dbReference type="Pfam" id="PF21135">
    <property type="entry name" value="DRL_cat"/>
    <property type="match status" value="1"/>
</dbReference>
<dbReference type="CDD" id="cd11616">
    <property type="entry name" value="SAF_DH_OX_like"/>
    <property type="match status" value="1"/>
</dbReference>
<sequence>MLGMNYRLKELQENNKPIKVGIVGAGQMGRGLISQLYKMKGMAPSVICDIDVDKVLYAFTKSNITKDDYIITNKLSEANDAINKGKIVVSEDKSIASFVEGTDAVVDATGFTDIGAEIAIDTINNEKHIIMLDVEADVVVGPILKQKADKAGVIYTGSAGDEPGAVKEMFDFCEALSFDIKVIGKGKNNEVDHSCTPDSIRDYAISRGVSPKMQCSFSDGTKNMVELCCMANSTGLVPDVRGGHGPKSDIKELVKILSLKEEGGILNNYGVVEWVNGIAPGVFCIISTDLEFVHHELQYLRIGDGPNYVLYRPYHLCGMETPLTIARAVLDKANTIVPMKGLVCETITVAKKDLKKGEKIDGIGGFSTYGTIDKREVAKELNALPIGLINSNTYMAKDVRKGEVITYDDVILDENSLVVKLRKEQDNIFE</sequence>
<evidence type="ECO:0000259" key="1">
    <source>
        <dbReference type="Pfam" id="PF21135"/>
    </source>
</evidence>
<evidence type="ECO:0000313" key="3">
    <source>
        <dbReference type="Proteomes" id="UP000261212"/>
    </source>
</evidence>
<comment type="caution">
    <text evidence="2">The sequence shown here is derived from an EMBL/GenBank/DDBJ whole genome shotgun (WGS) entry which is preliminary data.</text>
</comment>
<dbReference type="SUPFAM" id="SSF51735">
    <property type="entry name" value="NAD(P)-binding Rossmann-fold domains"/>
    <property type="match status" value="1"/>
</dbReference>
<dbReference type="PANTHER" id="PTHR37850:SF2">
    <property type="entry name" value="SAF DOMAIN PROTEIN"/>
    <property type="match status" value="1"/>
</dbReference>